<keyword evidence="2" id="KW-0808">Transferase</keyword>
<dbReference type="Pfam" id="PF00069">
    <property type="entry name" value="Pkinase"/>
    <property type="match status" value="1"/>
</dbReference>
<proteinExistence type="predicted"/>
<sequence>MDFTFMPANEGCEDLEKYRPRGLHPIRIGDTLKTSRYTIVHKLGFGNSSTVWLARDDIENRLVAVKVLTANASRISQEIAVQRFLLRLMSPGSSNLVTKILDHFVAKGVNGRHLCIVFELAGPSLQVLLKDAKIRPDHVRKLSRDIAQGVAGLHSSAIAFGDLSTANVLLRFAEMSSWELGVVYAKLGQPTSEPLVTIEGKEACKQYAPSTTCLAIDYQTIALDVIAPSIRFADLNEAVHTDQELVGAEHAKPSAVNLPYGSPERLFGISPRHSKASDVSALACCFFELRTNTQLVNGDSPSIFKQALQILLGPLPEQWLESIKVMEGDETESIIPPEEFQYIEDTLEARIRNVGDWSPWHTMSMEERCKFVISDLGEEYALSSDCDLEAQVNTGPPPPARLSEEELVDFYDLLSKMLRYLPEERITIQEVLDHPWLHKTYTDLDPPADWLSRFDWGRETREVDYDLGTGLDILDQMLAEQQAGTQDAADGHDLDQIEDSDSDGIESKDDVKQEQSYDKGEEIYYDALEYQDTNNTPEEVDQLETRKRKLLGEHQEDQSSARDTTELDYVESKKQKNCHESSERLGSSVADENFFVTKLLGLPINDDQTQ</sequence>
<reference evidence="9 10" key="1">
    <citation type="submission" date="2022-12" db="EMBL/GenBank/DDBJ databases">
        <title>Genomic features and morphological characterization of a novel Knufia sp. strain isolated from spacecraft assembly facility.</title>
        <authorList>
            <person name="Teixeira M."/>
            <person name="Chander A.M."/>
            <person name="Stajich J.E."/>
            <person name="Venkateswaran K."/>
        </authorList>
    </citation>
    <scope>NUCLEOTIDE SEQUENCE [LARGE SCALE GENOMIC DNA]</scope>
    <source>
        <strain evidence="9 10">FJI-L2-BK-P2</strain>
    </source>
</reference>
<evidence type="ECO:0000256" key="3">
    <source>
        <dbReference type="ARBA" id="ARBA00022741"/>
    </source>
</evidence>
<dbReference type="PANTHER" id="PTHR45646:SF11">
    <property type="entry name" value="SERINE_THREONINE-PROTEIN KINASE DOA"/>
    <property type="match status" value="1"/>
</dbReference>
<dbReference type="Gene3D" id="3.30.200.20">
    <property type="entry name" value="Phosphorylase Kinase, domain 1"/>
    <property type="match status" value="1"/>
</dbReference>
<dbReference type="PROSITE" id="PS50011">
    <property type="entry name" value="PROTEIN_KINASE_DOM"/>
    <property type="match status" value="1"/>
</dbReference>
<dbReference type="GO" id="GO:0005524">
    <property type="term" value="F:ATP binding"/>
    <property type="evidence" value="ECO:0007669"/>
    <property type="project" value="UniProtKB-UniRule"/>
</dbReference>
<keyword evidence="10" id="KW-1185">Reference proteome</keyword>
<evidence type="ECO:0000256" key="2">
    <source>
        <dbReference type="ARBA" id="ARBA00022679"/>
    </source>
</evidence>
<accession>A0AAN8ENE7</accession>
<dbReference type="SMART" id="SM00220">
    <property type="entry name" value="S_TKc"/>
    <property type="match status" value="1"/>
</dbReference>
<evidence type="ECO:0000256" key="1">
    <source>
        <dbReference type="ARBA" id="ARBA00022527"/>
    </source>
</evidence>
<comment type="caution">
    <text evidence="9">The sequence shown here is derived from an EMBL/GenBank/DDBJ whole genome shotgun (WGS) entry which is preliminary data.</text>
</comment>
<dbReference type="AlphaFoldDB" id="A0AAN8ENE7"/>
<keyword evidence="1" id="KW-0723">Serine/threonine-protein kinase</keyword>
<feature type="region of interest" description="Disordered" evidence="7">
    <location>
        <begin position="482"/>
        <end position="517"/>
    </location>
</feature>
<dbReference type="InterPro" id="IPR051175">
    <property type="entry name" value="CLK_kinases"/>
</dbReference>
<evidence type="ECO:0000259" key="8">
    <source>
        <dbReference type="PROSITE" id="PS50011"/>
    </source>
</evidence>
<feature type="domain" description="Protein kinase" evidence="8">
    <location>
        <begin position="37"/>
        <end position="437"/>
    </location>
</feature>
<keyword evidence="4" id="KW-0418">Kinase</keyword>
<keyword evidence="5 6" id="KW-0067">ATP-binding</keyword>
<dbReference type="InterPro" id="IPR011009">
    <property type="entry name" value="Kinase-like_dom_sf"/>
</dbReference>
<evidence type="ECO:0000313" key="10">
    <source>
        <dbReference type="Proteomes" id="UP001316803"/>
    </source>
</evidence>
<feature type="compositionally biased region" description="Basic and acidic residues" evidence="7">
    <location>
        <begin position="505"/>
        <end position="517"/>
    </location>
</feature>
<dbReference type="SUPFAM" id="SSF56112">
    <property type="entry name" value="Protein kinase-like (PK-like)"/>
    <property type="match status" value="1"/>
</dbReference>
<dbReference type="GO" id="GO:0004674">
    <property type="term" value="F:protein serine/threonine kinase activity"/>
    <property type="evidence" value="ECO:0007669"/>
    <property type="project" value="UniProtKB-KW"/>
</dbReference>
<protein>
    <recommendedName>
        <fullName evidence="8">Protein kinase domain-containing protein</fullName>
    </recommendedName>
</protein>
<keyword evidence="3 6" id="KW-0547">Nucleotide-binding</keyword>
<organism evidence="9 10">
    <name type="scientific">Knufia fluminis</name>
    <dbReference type="NCBI Taxonomy" id="191047"/>
    <lineage>
        <taxon>Eukaryota</taxon>
        <taxon>Fungi</taxon>
        <taxon>Dikarya</taxon>
        <taxon>Ascomycota</taxon>
        <taxon>Pezizomycotina</taxon>
        <taxon>Eurotiomycetes</taxon>
        <taxon>Chaetothyriomycetidae</taxon>
        <taxon>Chaetothyriales</taxon>
        <taxon>Trichomeriaceae</taxon>
        <taxon>Knufia</taxon>
    </lineage>
</organism>
<dbReference type="GO" id="GO:0005634">
    <property type="term" value="C:nucleus"/>
    <property type="evidence" value="ECO:0007669"/>
    <property type="project" value="TreeGrafter"/>
</dbReference>
<evidence type="ECO:0000256" key="4">
    <source>
        <dbReference type="ARBA" id="ARBA00022777"/>
    </source>
</evidence>
<evidence type="ECO:0000256" key="5">
    <source>
        <dbReference type="ARBA" id="ARBA00022840"/>
    </source>
</evidence>
<dbReference type="InterPro" id="IPR000719">
    <property type="entry name" value="Prot_kinase_dom"/>
</dbReference>
<dbReference type="Gene3D" id="1.10.510.10">
    <property type="entry name" value="Transferase(Phosphotransferase) domain 1"/>
    <property type="match status" value="1"/>
</dbReference>
<dbReference type="InterPro" id="IPR017441">
    <property type="entry name" value="Protein_kinase_ATP_BS"/>
</dbReference>
<gene>
    <name evidence="9" type="ORF">OHC33_003965</name>
</gene>
<dbReference type="PROSITE" id="PS00107">
    <property type="entry name" value="PROTEIN_KINASE_ATP"/>
    <property type="match status" value="1"/>
</dbReference>
<dbReference type="Proteomes" id="UP001316803">
    <property type="component" value="Unassembled WGS sequence"/>
</dbReference>
<feature type="binding site" evidence="6">
    <location>
        <position position="66"/>
    </location>
    <ligand>
        <name>ATP</name>
        <dbReference type="ChEBI" id="CHEBI:30616"/>
    </ligand>
</feature>
<evidence type="ECO:0000256" key="6">
    <source>
        <dbReference type="PROSITE-ProRule" id="PRU10141"/>
    </source>
</evidence>
<dbReference type="PANTHER" id="PTHR45646">
    <property type="entry name" value="SERINE/THREONINE-PROTEIN KINASE DOA-RELATED"/>
    <property type="match status" value="1"/>
</dbReference>
<feature type="region of interest" description="Disordered" evidence="7">
    <location>
        <begin position="551"/>
        <end position="587"/>
    </location>
</feature>
<evidence type="ECO:0000256" key="7">
    <source>
        <dbReference type="SAM" id="MobiDB-lite"/>
    </source>
</evidence>
<dbReference type="EMBL" id="JAKLMC020000007">
    <property type="protein sequence ID" value="KAK5955283.1"/>
    <property type="molecule type" value="Genomic_DNA"/>
</dbReference>
<evidence type="ECO:0000313" key="9">
    <source>
        <dbReference type="EMBL" id="KAK5955283.1"/>
    </source>
</evidence>
<name>A0AAN8ENE7_9EURO</name>
<feature type="compositionally biased region" description="Basic and acidic residues" evidence="7">
    <location>
        <begin position="551"/>
        <end position="583"/>
    </location>
</feature>